<dbReference type="EMBL" id="CP003587">
    <property type="protein sequence ID" value="AGY58426.1"/>
    <property type="molecule type" value="Genomic_DNA"/>
</dbReference>
<evidence type="ECO:0000313" key="3">
    <source>
        <dbReference type="Proteomes" id="UP000017396"/>
    </source>
</evidence>
<feature type="transmembrane region" description="Helical" evidence="1">
    <location>
        <begin position="12"/>
        <end position="34"/>
    </location>
</feature>
<name>U5QHM7_GLOK1</name>
<keyword evidence="1" id="KW-1133">Transmembrane helix</keyword>
<accession>U5QHM7</accession>
<evidence type="ECO:0000313" key="2">
    <source>
        <dbReference type="EMBL" id="AGY58426.1"/>
    </source>
</evidence>
<organism evidence="2 3">
    <name type="scientific">Gloeobacter kilaueensis (strain ATCC BAA-2537 / CCAP 1431/1 / ULC 316 / JS1)</name>
    <dbReference type="NCBI Taxonomy" id="1183438"/>
    <lineage>
        <taxon>Bacteria</taxon>
        <taxon>Bacillati</taxon>
        <taxon>Cyanobacteriota</taxon>
        <taxon>Cyanophyceae</taxon>
        <taxon>Gloeobacterales</taxon>
        <taxon>Gloeobacteraceae</taxon>
        <taxon>Gloeobacter</taxon>
    </lineage>
</organism>
<reference evidence="2 3" key="1">
    <citation type="journal article" date="2013" name="PLoS ONE">
        <title>Cultivation and Complete Genome Sequencing of Gloeobacter kilaueensis sp. nov., from a Lava Cave in Kilauea Caldera, Hawai'i.</title>
        <authorList>
            <person name="Saw J.H."/>
            <person name="Schatz M."/>
            <person name="Brown M.V."/>
            <person name="Kunkel D.D."/>
            <person name="Foster J.S."/>
            <person name="Shick H."/>
            <person name="Christensen S."/>
            <person name="Hou S."/>
            <person name="Wan X."/>
            <person name="Donachie S.P."/>
        </authorList>
    </citation>
    <scope>NUCLEOTIDE SEQUENCE [LARGE SCALE GENOMIC DNA]</scope>
    <source>
        <strain evidence="3">JS</strain>
    </source>
</reference>
<keyword evidence="3" id="KW-1185">Reference proteome</keyword>
<keyword evidence="1" id="KW-0472">Membrane</keyword>
<dbReference type="STRING" id="1183438.GKIL_2180"/>
<dbReference type="Proteomes" id="UP000017396">
    <property type="component" value="Chromosome"/>
</dbReference>
<dbReference type="KEGG" id="glj:GKIL_2180"/>
<dbReference type="AlphaFoldDB" id="U5QHM7"/>
<gene>
    <name evidence="2" type="ORF">GKIL_2180</name>
</gene>
<protein>
    <submittedName>
        <fullName evidence="2">Uncharacterized protein</fullName>
    </submittedName>
</protein>
<evidence type="ECO:0000256" key="1">
    <source>
        <dbReference type="SAM" id="Phobius"/>
    </source>
</evidence>
<proteinExistence type="predicted"/>
<sequence length="35" mass="4024">MRTQLRYFLHNLALPALLGAMIGGLIVRLFVLWLL</sequence>
<dbReference type="HOGENOM" id="CLU_3365208_0_0_3"/>
<keyword evidence="1" id="KW-0812">Transmembrane</keyword>